<organism evidence="1 2">
    <name type="scientific">Peronosclerospora sorghi</name>
    <dbReference type="NCBI Taxonomy" id="230839"/>
    <lineage>
        <taxon>Eukaryota</taxon>
        <taxon>Sar</taxon>
        <taxon>Stramenopiles</taxon>
        <taxon>Oomycota</taxon>
        <taxon>Peronosporomycetes</taxon>
        <taxon>Peronosporales</taxon>
        <taxon>Peronosporaceae</taxon>
        <taxon>Peronosclerospora</taxon>
    </lineage>
</organism>
<reference evidence="1 2" key="1">
    <citation type="journal article" date="2022" name="bioRxiv">
        <title>The genome of the oomycete Peronosclerospora sorghi, a cosmopolitan pathogen of maize and sorghum, is inflated with dispersed pseudogenes.</title>
        <authorList>
            <person name="Fletcher K."/>
            <person name="Martin F."/>
            <person name="Isakeit T."/>
            <person name="Cavanaugh K."/>
            <person name="Magill C."/>
            <person name="Michelmore R."/>
        </authorList>
    </citation>
    <scope>NUCLEOTIDE SEQUENCE [LARGE SCALE GENOMIC DNA]</scope>
    <source>
        <strain evidence="1">P6</strain>
    </source>
</reference>
<comment type="caution">
    <text evidence="1">The sequence shown here is derived from an EMBL/GenBank/DDBJ whole genome shotgun (WGS) entry which is preliminary data.</text>
</comment>
<dbReference type="Proteomes" id="UP001163321">
    <property type="component" value="Chromosome 1"/>
</dbReference>
<proteinExistence type="predicted"/>
<dbReference type="EMBL" id="CM047580">
    <property type="protein sequence ID" value="KAI9922055.1"/>
    <property type="molecule type" value="Genomic_DNA"/>
</dbReference>
<evidence type="ECO:0000313" key="2">
    <source>
        <dbReference type="Proteomes" id="UP001163321"/>
    </source>
</evidence>
<protein>
    <submittedName>
        <fullName evidence="1">Uncharacterized protein</fullName>
    </submittedName>
</protein>
<accession>A0ACC0WVL0</accession>
<gene>
    <name evidence="1" type="ORF">PsorP6_000993</name>
</gene>
<sequence>MNRTLELMELADTGDSCSNNQVEIPIADGLAHNPDLSYLRATATLGTSSSTSSCKYGSPEESFGEEDDDNNKKTVRRKTDSNSKRPWTREENEKLMQLVKQYGAKRWSLIAMHLPGRVGKQCRERWHNHLNPSVRKDAWTAEEDYVIFECHKNVGNQWAEISKMLPGRTDNAIKNRYYSTMRRMQRQSIRKKGSLREGKSIRVASVTSSPVQDNNHVEPLHRTMNGLQSHLSPPEQLTHQQRGGSPQSSFQKLFTDFSGNTTYVDNNAMIDFDRSNMIGSSVRQPSAVYPVSGGTYANTLTQEYTRPLSMTSSSCLPTDDMSQNNQNEAFDYVPMQAPLQRLRSSSPGPVAMATQPSSMSVGMVNSPYGSPVNQMHQQQAPSANFMMLRDAYPNSHPPRGGMYPSPTDLGSTQQYRPADAPPLTFRHKRIHDVQGSQRDIWKNDSPVSVSASIFRGVPAVPQLQQSQVGDPLAMLQSKPIPMPMYRQTPSMGHFANMEHWTDDTYL</sequence>
<keyword evidence="2" id="KW-1185">Reference proteome</keyword>
<name>A0ACC0WVL0_9STRA</name>
<evidence type="ECO:0000313" key="1">
    <source>
        <dbReference type="EMBL" id="KAI9922055.1"/>
    </source>
</evidence>